<organism evidence="2 3">
    <name type="scientific">Rhodobacter maris</name>
    <dbReference type="NCBI Taxonomy" id="446682"/>
    <lineage>
        <taxon>Bacteria</taxon>
        <taxon>Pseudomonadati</taxon>
        <taxon>Pseudomonadota</taxon>
        <taxon>Alphaproteobacteria</taxon>
        <taxon>Rhodobacterales</taxon>
        <taxon>Rhodobacter group</taxon>
        <taxon>Rhodobacter</taxon>
    </lineage>
</organism>
<evidence type="ECO:0000256" key="1">
    <source>
        <dbReference type="SAM" id="MobiDB-lite"/>
    </source>
</evidence>
<sequence length="45" mass="5234">MIQIPPLKPKRKPRVIEPVKLHPSRGRTALSRWLREAPPKPKSKD</sequence>
<evidence type="ECO:0000313" key="2">
    <source>
        <dbReference type="EMBL" id="SOC07894.1"/>
    </source>
</evidence>
<feature type="region of interest" description="Disordered" evidence="1">
    <location>
        <begin position="1"/>
        <end position="45"/>
    </location>
</feature>
<dbReference type="AlphaFoldDB" id="A0A285SJ25"/>
<protein>
    <submittedName>
        <fullName evidence="2">Uncharacterized protein</fullName>
    </submittedName>
</protein>
<name>A0A285SJ25_9RHOB</name>
<dbReference type="Proteomes" id="UP000219111">
    <property type="component" value="Unassembled WGS sequence"/>
</dbReference>
<feature type="compositionally biased region" description="Basic and acidic residues" evidence="1">
    <location>
        <begin position="33"/>
        <end position="45"/>
    </location>
</feature>
<proteinExistence type="predicted"/>
<dbReference type="EMBL" id="OBMT01000006">
    <property type="protein sequence ID" value="SOC07894.1"/>
    <property type="molecule type" value="Genomic_DNA"/>
</dbReference>
<reference evidence="3" key="1">
    <citation type="submission" date="2017-08" db="EMBL/GenBank/DDBJ databases">
        <authorList>
            <person name="Varghese N."/>
            <person name="Submissions S."/>
        </authorList>
    </citation>
    <scope>NUCLEOTIDE SEQUENCE [LARGE SCALE GENOMIC DNA]</scope>
    <source>
        <strain evidence="3">JA276</strain>
    </source>
</reference>
<evidence type="ECO:0000313" key="3">
    <source>
        <dbReference type="Proteomes" id="UP000219111"/>
    </source>
</evidence>
<keyword evidence="3" id="KW-1185">Reference proteome</keyword>
<accession>A0A285SJ25</accession>
<dbReference type="RefSeq" id="WP_176518612.1">
    <property type="nucleotide sequence ID" value="NZ_OBMT01000006.1"/>
</dbReference>
<gene>
    <name evidence="2" type="ORF">SAMN05877831_10689</name>
</gene>